<dbReference type="Proteomes" id="UP001174136">
    <property type="component" value="Unassembled WGS sequence"/>
</dbReference>
<feature type="compositionally biased region" description="Polar residues" evidence="1">
    <location>
        <begin position="37"/>
        <end position="47"/>
    </location>
</feature>
<evidence type="ECO:0000313" key="3">
    <source>
        <dbReference type="Proteomes" id="UP001174136"/>
    </source>
</evidence>
<feature type="compositionally biased region" description="Polar residues" evidence="1">
    <location>
        <begin position="1"/>
        <end position="16"/>
    </location>
</feature>
<keyword evidence="3" id="KW-1185">Reference proteome</keyword>
<organism evidence="2 3">
    <name type="scientific">Merluccius polli</name>
    <name type="common">Benguela hake</name>
    <name type="synonym">Merluccius cadenati</name>
    <dbReference type="NCBI Taxonomy" id="89951"/>
    <lineage>
        <taxon>Eukaryota</taxon>
        <taxon>Metazoa</taxon>
        <taxon>Chordata</taxon>
        <taxon>Craniata</taxon>
        <taxon>Vertebrata</taxon>
        <taxon>Euteleostomi</taxon>
        <taxon>Actinopterygii</taxon>
        <taxon>Neopterygii</taxon>
        <taxon>Teleostei</taxon>
        <taxon>Neoteleostei</taxon>
        <taxon>Acanthomorphata</taxon>
        <taxon>Zeiogadaria</taxon>
        <taxon>Gadariae</taxon>
        <taxon>Gadiformes</taxon>
        <taxon>Gadoidei</taxon>
        <taxon>Merlucciidae</taxon>
        <taxon>Merluccius</taxon>
    </lineage>
</organism>
<dbReference type="AlphaFoldDB" id="A0AA47N6E6"/>
<gene>
    <name evidence="2" type="ORF">N1851_005776</name>
</gene>
<evidence type="ECO:0000256" key="1">
    <source>
        <dbReference type="SAM" id="MobiDB-lite"/>
    </source>
</evidence>
<comment type="caution">
    <text evidence="2">The sequence shown here is derived from an EMBL/GenBank/DDBJ whole genome shotgun (WGS) entry which is preliminary data.</text>
</comment>
<name>A0AA47N6E6_MERPO</name>
<evidence type="ECO:0000313" key="2">
    <source>
        <dbReference type="EMBL" id="KAK0152689.1"/>
    </source>
</evidence>
<reference evidence="2" key="1">
    <citation type="journal article" date="2023" name="Front. Mar. Sci.">
        <title>A new Merluccius polli reference genome to investigate the effects of global change in West African waters.</title>
        <authorList>
            <person name="Mateo J.L."/>
            <person name="Blanco-Fernandez C."/>
            <person name="Garcia-Vazquez E."/>
            <person name="Machado-Schiaffino G."/>
        </authorList>
    </citation>
    <scope>NUCLEOTIDE SEQUENCE</scope>
    <source>
        <strain evidence="2">C29</strain>
        <tissue evidence="2">Fin</tissue>
    </source>
</reference>
<protein>
    <submittedName>
        <fullName evidence="2">Uncharacterized protein</fullName>
    </submittedName>
</protein>
<accession>A0AA47N6E6</accession>
<feature type="compositionally biased region" description="Low complexity" evidence="1">
    <location>
        <begin position="21"/>
        <end position="32"/>
    </location>
</feature>
<feature type="region of interest" description="Disordered" evidence="1">
    <location>
        <begin position="1"/>
        <end position="47"/>
    </location>
</feature>
<proteinExistence type="predicted"/>
<sequence>MQNPIDVQDNSEVTYQEQEHQTTNTTVDNQNNRPDQETTVSDVQMQNPTDVQDDSEVTFIGQASMTDPVLLEDTLPWEDSKPVLVIVVRRGHCLADLMMVFVDPEVMNKDIHVKRKLPNGQLEEGEGSGVLRDCLTEFWGDFYSKCTLGTNVKTPYTRHEYQVEEWQSIARILVKGWTSVGYFPLLLPLPFLEEALYGTTYSSVTDNFLKYVSKEERGVLQQALSSFQSVDRDAFRCVGCAQLPPPGH</sequence>
<dbReference type="EMBL" id="JAOPHQ010000918">
    <property type="protein sequence ID" value="KAK0152689.1"/>
    <property type="molecule type" value="Genomic_DNA"/>
</dbReference>